<keyword evidence="2" id="KW-1003">Cell membrane</keyword>
<dbReference type="FunFam" id="1.20.1070.10:FF:000034">
    <property type="entry name" value="G-protein coupled receptor 1"/>
    <property type="match status" value="1"/>
</dbReference>
<sequence length="342" mass="38178">MEEYDFNNYEDYNAENITEDENATVELVTGHQTHRSPLTDTLLVLNGAICLLGLVGNGLVIWIAGFRMRRTVTTTWYLSLAVSDFLFCAWLPFSMVVMARVHWPLGVAMCKLTSSVLFLNMFSSIFLLVLISADRCTVVVFPVWAQNHRTVQKAVIAIALAWIASAMLSAPSLAFRQVKGQGNSTQCYTSYRSLSTQRTVALSRFVAGFAIPLLLIVTCYSLILVRICSLQTARISRPIRIASVLVTVFFACWLPHHIFMFLEIEHQQHSLALLTAGQEVGATLAVAHSFLNPVLYVLMGKNFQKKLRQRPLLLRRMEYAMGEDGNAASRSLSMDAKASCQV</sequence>
<proteinExistence type="inferred from homology"/>
<comment type="caution">
    <text evidence="16">The sequence shown here is derived from an EMBL/GenBank/DDBJ whole genome shotgun (WGS) entry which is preliminary data.</text>
</comment>
<evidence type="ECO:0000256" key="10">
    <source>
        <dbReference type="ARBA" id="ARBA00023180"/>
    </source>
</evidence>
<dbReference type="OrthoDB" id="6117944at2759"/>
<dbReference type="PRINTS" id="PR00237">
    <property type="entry name" value="GPCRRHODOPSN"/>
</dbReference>
<evidence type="ECO:0000256" key="4">
    <source>
        <dbReference type="ARBA" id="ARBA00022692"/>
    </source>
</evidence>
<keyword evidence="8" id="KW-1015">Disulfide bond</keyword>
<evidence type="ECO:0000313" key="16">
    <source>
        <dbReference type="EMBL" id="KAG9335054.1"/>
    </source>
</evidence>
<feature type="transmembrane region" description="Helical" evidence="14">
    <location>
        <begin position="280"/>
        <end position="299"/>
    </location>
</feature>
<dbReference type="Proteomes" id="UP000824540">
    <property type="component" value="Unassembled WGS sequence"/>
</dbReference>
<evidence type="ECO:0000256" key="9">
    <source>
        <dbReference type="ARBA" id="ARBA00023170"/>
    </source>
</evidence>
<evidence type="ECO:0000256" key="13">
    <source>
        <dbReference type="RuleBase" id="RU000688"/>
    </source>
</evidence>
<comment type="similarity">
    <text evidence="13">Belongs to the G-protein coupled receptor 1 family.</text>
</comment>
<dbReference type="Gene3D" id="1.20.1070.10">
    <property type="entry name" value="Rhodopsin 7-helix transmembrane proteins"/>
    <property type="match status" value="1"/>
</dbReference>
<dbReference type="GO" id="GO:0006954">
    <property type="term" value="P:inflammatory response"/>
    <property type="evidence" value="ECO:0007669"/>
    <property type="project" value="TreeGrafter"/>
</dbReference>
<name>A0A8T2N4W3_9TELE</name>
<evidence type="ECO:0000256" key="12">
    <source>
        <dbReference type="ARBA" id="ARBA00025736"/>
    </source>
</evidence>
<dbReference type="InterPro" id="IPR000276">
    <property type="entry name" value="GPCR_Rhodpsn"/>
</dbReference>
<dbReference type="AlphaFoldDB" id="A0A8T2N4W3"/>
<evidence type="ECO:0000256" key="14">
    <source>
        <dbReference type="SAM" id="Phobius"/>
    </source>
</evidence>
<accession>A0A8T2N4W3</accession>
<dbReference type="GO" id="GO:0006935">
    <property type="term" value="P:chemotaxis"/>
    <property type="evidence" value="ECO:0007669"/>
    <property type="project" value="UniProtKB-KW"/>
</dbReference>
<evidence type="ECO:0000256" key="7">
    <source>
        <dbReference type="ARBA" id="ARBA00023136"/>
    </source>
</evidence>
<dbReference type="GO" id="GO:0007200">
    <property type="term" value="P:phospholipase C-activating G protein-coupled receptor signaling pathway"/>
    <property type="evidence" value="ECO:0007669"/>
    <property type="project" value="TreeGrafter"/>
</dbReference>
<evidence type="ECO:0000256" key="6">
    <source>
        <dbReference type="ARBA" id="ARBA00023040"/>
    </source>
</evidence>
<dbReference type="PRINTS" id="PR00526">
    <property type="entry name" value="FMETLEUPHER"/>
</dbReference>
<keyword evidence="11 13" id="KW-0807">Transducer</keyword>
<feature type="transmembrane region" description="Helical" evidence="14">
    <location>
        <begin position="205"/>
        <end position="227"/>
    </location>
</feature>
<evidence type="ECO:0000256" key="3">
    <source>
        <dbReference type="ARBA" id="ARBA00022500"/>
    </source>
</evidence>
<evidence type="ECO:0000256" key="2">
    <source>
        <dbReference type="ARBA" id="ARBA00022475"/>
    </source>
</evidence>
<keyword evidence="5 14" id="KW-1133">Transmembrane helix</keyword>
<dbReference type="GO" id="GO:0004930">
    <property type="term" value="F:G protein-coupled receptor activity"/>
    <property type="evidence" value="ECO:0007669"/>
    <property type="project" value="UniProtKB-KW"/>
</dbReference>
<feature type="transmembrane region" description="Helical" evidence="14">
    <location>
        <begin position="43"/>
        <end position="64"/>
    </location>
</feature>
<reference evidence="16" key="1">
    <citation type="thesis" date="2021" institute="BYU ScholarsArchive" country="Provo, UT, USA">
        <title>Applications of and Algorithms for Genome Assembly and Genomic Analyses with an Emphasis on Marine Teleosts.</title>
        <authorList>
            <person name="Pickett B.D."/>
        </authorList>
    </citation>
    <scope>NUCLEOTIDE SEQUENCE</scope>
    <source>
        <strain evidence="16">HI-2016</strain>
    </source>
</reference>
<feature type="transmembrane region" description="Helical" evidence="14">
    <location>
        <begin position="239"/>
        <end position="260"/>
    </location>
</feature>
<evidence type="ECO:0000259" key="15">
    <source>
        <dbReference type="PROSITE" id="PS50262"/>
    </source>
</evidence>
<keyword evidence="4 13" id="KW-0812">Transmembrane</keyword>
<keyword evidence="6 13" id="KW-0297">G-protein coupled receptor</keyword>
<dbReference type="PANTHER" id="PTHR24225:SF0">
    <property type="entry name" value="N-FORMYL PEPTIDE RECEPTOR 2"/>
    <property type="match status" value="1"/>
</dbReference>
<gene>
    <name evidence="16" type="ORF">JZ751_005729</name>
</gene>
<protein>
    <recommendedName>
        <fullName evidence="15">G-protein coupled receptors family 1 profile domain-containing protein</fullName>
    </recommendedName>
</protein>
<feature type="domain" description="G-protein coupled receptors family 1 profile" evidence="15">
    <location>
        <begin position="56"/>
        <end position="296"/>
    </location>
</feature>
<evidence type="ECO:0000313" key="17">
    <source>
        <dbReference type="Proteomes" id="UP000824540"/>
    </source>
</evidence>
<feature type="transmembrane region" description="Helical" evidence="14">
    <location>
        <begin position="154"/>
        <end position="175"/>
    </location>
</feature>
<dbReference type="EMBL" id="JAFBMS010000130">
    <property type="protein sequence ID" value="KAG9335054.1"/>
    <property type="molecule type" value="Genomic_DNA"/>
</dbReference>
<evidence type="ECO:0000256" key="8">
    <source>
        <dbReference type="ARBA" id="ARBA00023157"/>
    </source>
</evidence>
<dbReference type="GO" id="GO:0004875">
    <property type="term" value="F:complement receptor activity"/>
    <property type="evidence" value="ECO:0007669"/>
    <property type="project" value="TreeGrafter"/>
</dbReference>
<dbReference type="PROSITE" id="PS50262">
    <property type="entry name" value="G_PROTEIN_RECEP_F1_2"/>
    <property type="match status" value="1"/>
</dbReference>
<dbReference type="InterPro" id="IPR017452">
    <property type="entry name" value="GPCR_Rhodpsn_7TM"/>
</dbReference>
<dbReference type="PANTHER" id="PTHR24225">
    <property type="entry name" value="CHEMOTACTIC RECEPTOR"/>
    <property type="match status" value="1"/>
</dbReference>
<dbReference type="CDD" id="cd14974">
    <property type="entry name" value="7tmA_Anaphylatoxin_R-like"/>
    <property type="match status" value="1"/>
</dbReference>
<feature type="transmembrane region" description="Helical" evidence="14">
    <location>
        <begin position="115"/>
        <end position="133"/>
    </location>
</feature>
<dbReference type="SUPFAM" id="SSF81321">
    <property type="entry name" value="Family A G protein-coupled receptor-like"/>
    <property type="match status" value="1"/>
</dbReference>
<comment type="subcellular location">
    <subcellularLocation>
        <location evidence="1">Cell membrane</location>
        <topology evidence="1">Multi-pass membrane protein</topology>
    </subcellularLocation>
</comment>
<keyword evidence="9 13" id="KW-0675">Receptor</keyword>
<keyword evidence="7 14" id="KW-0472">Membrane</keyword>
<evidence type="ECO:0000256" key="1">
    <source>
        <dbReference type="ARBA" id="ARBA00004651"/>
    </source>
</evidence>
<dbReference type="GO" id="GO:0007204">
    <property type="term" value="P:positive regulation of cytosolic calcium ion concentration"/>
    <property type="evidence" value="ECO:0007669"/>
    <property type="project" value="TreeGrafter"/>
</dbReference>
<feature type="transmembrane region" description="Helical" evidence="14">
    <location>
        <begin position="76"/>
        <end position="103"/>
    </location>
</feature>
<dbReference type="Pfam" id="PF00001">
    <property type="entry name" value="7tm_1"/>
    <property type="match status" value="1"/>
</dbReference>
<dbReference type="PROSITE" id="PS00237">
    <property type="entry name" value="G_PROTEIN_RECEP_F1_1"/>
    <property type="match status" value="1"/>
</dbReference>
<comment type="similarity">
    <text evidence="12">Belongs to the chemokine-like receptor (CMKLR) family.</text>
</comment>
<evidence type="ECO:0000256" key="5">
    <source>
        <dbReference type="ARBA" id="ARBA00022989"/>
    </source>
</evidence>
<keyword evidence="10" id="KW-0325">Glycoprotein</keyword>
<keyword evidence="17" id="KW-1185">Reference proteome</keyword>
<keyword evidence="3" id="KW-0145">Chemotaxis</keyword>
<dbReference type="InterPro" id="IPR000826">
    <property type="entry name" value="Formyl_rcpt-rel"/>
</dbReference>
<evidence type="ECO:0000256" key="11">
    <source>
        <dbReference type="ARBA" id="ARBA00023224"/>
    </source>
</evidence>
<organism evidence="16 17">
    <name type="scientific">Albula glossodonta</name>
    <name type="common">roundjaw bonefish</name>
    <dbReference type="NCBI Taxonomy" id="121402"/>
    <lineage>
        <taxon>Eukaryota</taxon>
        <taxon>Metazoa</taxon>
        <taxon>Chordata</taxon>
        <taxon>Craniata</taxon>
        <taxon>Vertebrata</taxon>
        <taxon>Euteleostomi</taxon>
        <taxon>Actinopterygii</taxon>
        <taxon>Neopterygii</taxon>
        <taxon>Teleostei</taxon>
        <taxon>Albuliformes</taxon>
        <taxon>Albulidae</taxon>
        <taxon>Albula</taxon>
    </lineage>
</organism>
<dbReference type="GO" id="GO:0005886">
    <property type="term" value="C:plasma membrane"/>
    <property type="evidence" value="ECO:0007669"/>
    <property type="project" value="UniProtKB-SubCell"/>
</dbReference>